<gene>
    <name evidence="2" type="ORF">A2556_00535</name>
</gene>
<dbReference type="SUPFAM" id="SSF144010">
    <property type="entry name" value="CofE-like"/>
    <property type="match status" value="1"/>
</dbReference>
<name>A0A1G2QJT5_9BACT</name>
<dbReference type="Gene3D" id="3.30.1330.100">
    <property type="entry name" value="CofE-like"/>
    <property type="match status" value="1"/>
</dbReference>
<dbReference type="AlphaFoldDB" id="A0A1G2QJT5"/>
<dbReference type="EMBL" id="MHTM01000044">
    <property type="protein sequence ID" value="OHA60875.1"/>
    <property type="molecule type" value="Genomic_DNA"/>
</dbReference>
<proteinExistence type="predicted"/>
<organism evidence="2 3">
    <name type="scientific">Candidatus Vogelbacteria bacterium RIFOXYD2_FULL_44_9</name>
    <dbReference type="NCBI Taxonomy" id="1802441"/>
    <lineage>
        <taxon>Bacteria</taxon>
        <taxon>Candidatus Vogeliibacteriota</taxon>
    </lineage>
</organism>
<evidence type="ECO:0000259" key="1">
    <source>
        <dbReference type="Pfam" id="PF01996"/>
    </source>
</evidence>
<evidence type="ECO:0000313" key="2">
    <source>
        <dbReference type="EMBL" id="OHA60875.1"/>
    </source>
</evidence>
<dbReference type="GO" id="GO:0052618">
    <property type="term" value="F:coenzyme F420-0:L-glutamate ligase activity"/>
    <property type="evidence" value="ECO:0007669"/>
    <property type="project" value="TreeGrafter"/>
</dbReference>
<feature type="domain" description="Coenzyme F420:L-glutamate ligase-like" evidence="1">
    <location>
        <begin position="5"/>
        <end position="197"/>
    </location>
</feature>
<protein>
    <recommendedName>
        <fullName evidence="1">Coenzyme F420:L-glutamate ligase-like domain-containing protein</fullName>
    </recommendedName>
</protein>
<dbReference type="Pfam" id="PF01996">
    <property type="entry name" value="F420_ligase"/>
    <property type="match status" value="1"/>
</dbReference>
<dbReference type="PANTHER" id="PTHR47917">
    <property type="match status" value="1"/>
</dbReference>
<dbReference type="PANTHER" id="PTHR47917:SF1">
    <property type="entry name" value="COENZYME F420:L-GLUTAMATE LIGASE"/>
    <property type="match status" value="1"/>
</dbReference>
<sequence length="243" mass="27044">MEITGLKTKLFKTGDKLEDFLVREIRTLKNGEVVVITSKIVALAQGRVGKIEDKKKIIAREAKKVIHTPWAELTLTEDGWCLNAGVDESNADSQLILLPTKPFQTAEKIRRFLLKKFSLKQLGVIITDTKSLPLRVGTVCRALSYTGFEPIKSYVGQSDLFGRKSRLTESNIADALATSAGLLMGEGDEQTPLVIIKKAPVKFTNKNFSKSKNKGLSLPPEKDIFAKVFKNKRITNLRGREDL</sequence>
<dbReference type="Proteomes" id="UP000177140">
    <property type="component" value="Unassembled WGS sequence"/>
</dbReference>
<reference evidence="2 3" key="1">
    <citation type="journal article" date="2016" name="Nat. Commun.">
        <title>Thousands of microbial genomes shed light on interconnected biogeochemical processes in an aquifer system.</title>
        <authorList>
            <person name="Anantharaman K."/>
            <person name="Brown C.T."/>
            <person name="Hug L.A."/>
            <person name="Sharon I."/>
            <person name="Castelle C.J."/>
            <person name="Probst A.J."/>
            <person name="Thomas B.C."/>
            <person name="Singh A."/>
            <person name="Wilkins M.J."/>
            <person name="Karaoz U."/>
            <person name="Brodie E.L."/>
            <person name="Williams K.H."/>
            <person name="Hubbard S.S."/>
            <person name="Banfield J.F."/>
        </authorList>
    </citation>
    <scope>NUCLEOTIDE SEQUENCE [LARGE SCALE GENOMIC DNA]</scope>
</reference>
<dbReference type="InterPro" id="IPR002847">
    <property type="entry name" value="F420-0_gamma-glut_ligase-dom"/>
</dbReference>
<accession>A0A1G2QJT5</accession>
<comment type="caution">
    <text evidence="2">The sequence shown here is derived from an EMBL/GenBank/DDBJ whole genome shotgun (WGS) entry which is preliminary data.</text>
</comment>
<evidence type="ECO:0000313" key="3">
    <source>
        <dbReference type="Proteomes" id="UP000177140"/>
    </source>
</evidence>